<sequence length="539" mass="60989">MRSSAVRLILLRGLLFLPPTLCGPASAWAQDPGRIGSRILSMDSWTYEPIERLRSRAYLSGLNPMVQPYRRIDVAAELISLEPDTLREPVAGWVRMLTRELAPELERLSPSEDEESEDEVVGQRVGLQFLLGSISADSRRRDPLIPFRSSNDEGLKDRTWRSGAGGLWLEAYNVAAETRLYWTNWYARKHGDPDGQSPGGFKSIGRTDNAYLTLAFPWGNVWVGRFKRNWGPIGQTGLMIGDNPTTYPQIGLDLGRGSLTFRFMAGELLSEEGRQRFIVSNRLDYHRGNSWVSIGQAALYSGEPAVLRLFNPLEAIFFDRSSNYDRDVISSNMMLNAMFWTRVGQGTLYGEFVLDDFDLNPRVGAVDRGVFPTIYHLSLGGRYLGVSDRVEFGFDYRRVSAWSYRTSDNKPEVWMHFDRGLGDPWSDYDRLTLRADLYPSVAGLRISPVLQFQRKGEGDYRLPFQGRRTDLPGIFIGVMETTKRVAVQGRYQPLKQVFLEWDLGRSFISNAGHIDGSSEGRFSFLFRLGVTLELGLGTL</sequence>
<dbReference type="AlphaFoldDB" id="A0A381XC59"/>
<organism evidence="1">
    <name type="scientific">marine metagenome</name>
    <dbReference type="NCBI Taxonomy" id="408172"/>
    <lineage>
        <taxon>unclassified sequences</taxon>
        <taxon>metagenomes</taxon>
        <taxon>ecological metagenomes</taxon>
    </lineage>
</organism>
<dbReference type="Gene3D" id="2.40.160.130">
    <property type="entry name" value="Capsule assembly protein Wzi"/>
    <property type="match status" value="1"/>
</dbReference>
<evidence type="ECO:0008006" key="2">
    <source>
        <dbReference type="Google" id="ProtNLM"/>
    </source>
</evidence>
<proteinExistence type="predicted"/>
<dbReference type="EMBL" id="UINC01014641">
    <property type="protein sequence ID" value="SVA62325.1"/>
    <property type="molecule type" value="Genomic_DNA"/>
</dbReference>
<accession>A0A381XC59</accession>
<reference evidence="1" key="1">
    <citation type="submission" date="2018-05" db="EMBL/GenBank/DDBJ databases">
        <authorList>
            <person name="Lanie J.A."/>
            <person name="Ng W.-L."/>
            <person name="Kazmierczak K.M."/>
            <person name="Andrzejewski T.M."/>
            <person name="Davidsen T.M."/>
            <person name="Wayne K.J."/>
            <person name="Tettelin H."/>
            <person name="Glass J.I."/>
            <person name="Rusch D."/>
            <person name="Podicherti R."/>
            <person name="Tsui H.-C.T."/>
            <person name="Winkler M.E."/>
        </authorList>
    </citation>
    <scope>NUCLEOTIDE SEQUENCE</scope>
</reference>
<dbReference type="InterPro" id="IPR038636">
    <property type="entry name" value="Wzi_sf"/>
</dbReference>
<evidence type="ECO:0000313" key="1">
    <source>
        <dbReference type="EMBL" id="SVA62325.1"/>
    </source>
</evidence>
<name>A0A381XC59_9ZZZZ</name>
<gene>
    <name evidence="1" type="ORF">METZ01_LOCUS115179</name>
</gene>
<protein>
    <recommendedName>
        <fullName evidence="2">Capsule assembly Wzi family protein</fullName>
    </recommendedName>
</protein>